<dbReference type="PANTHER" id="PTHR46896">
    <property type="entry name" value="SENTRIN-SPECIFIC PROTEASE"/>
    <property type="match status" value="1"/>
</dbReference>
<proteinExistence type="inferred from homology"/>
<dbReference type="Gene3D" id="3.30.310.130">
    <property type="entry name" value="Ubiquitin-related"/>
    <property type="match status" value="1"/>
</dbReference>
<organism evidence="8 9">
    <name type="scientific">Canis lupus familiaris</name>
    <name type="common">Dog</name>
    <name type="synonym">Canis familiaris</name>
    <dbReference type="NCBI Taxonomy" id="9615"/>
    <lineage>
        <taxon>Eukaryota</taxon>
        <taxon>Metazoa</taxon>
        <taxon>Chordata</taxon>
        <taxon>Craniata</taxon>
        <taxon>Vertebrata</taxon>
        <taxon>Euteleostomi</taxon>
        <taxon>Mammalia</taxon>
        <taxon>Eutheria</taxon>
        <taxon>Laurasiatheria</taxon>
        <taxon>Carnivora</taxon>
        <taxon>Caniformia</taxon>
        <taxon>Canidae</taxon>
        <taxon>Canis</taxon>
    </lineage>
</organism>
<dbReference type="OrthoDB" id="442460at2759"/>
<evidence type="ECO:0000256" key="4">
    <source>
        <dbReference type="ARBA" id="ARBA00022786"/>
    </source>
</evidence>
<evidence type="ECO:0000256" key="2">
    <source>
        <dbReference type="ARBA" id="ARBA00022553"/>
    </source>
</evidence>
<keyword evidence="6" id="KW-0472">Membrane</keyword>
<keyword evidence="9" id="KW-1185">Reference proteome</keyword>
<dbReference type="InterPro" id="IPR003653">
    <property type="entry name" value="Peptidase_C48_C"/>
</dbReference>
<keyword evidence="3" id="KW-0645">Protease</keyword>
<dbReference type="GO" id="GO:0006508">
    <property type="term" value="P:proteolysis"/>
    <property type="evidence" value="ECO:0007669"/>
    <property type="project" value="UniProtKB-KW"/>
</dbReference>
<comment type="similarity">
    <text evidence="1">Belongs to the peptidase C48 family.</text>
</comment>
<evidence type="ECO:0000256" key="3">
    <source>
        <dbReference type="ARBA" id="ARBA00022670"/>
    </source>
</evidence>
<reference evidence="8" key="2">
    <citation type="submission" date="2025-08" db="UniProtKB">
        <authorList>
            <consortium name="Ensembl"/>
        </authorList>
    </citation>
    <scope>IDENTIFICATION</scope>
    <source>
        <strain evidence="8">Boxer</strain>
    </source>
</reference>
<name>A0A8I3N564_CANLF</name>
<evidence type="ECO:0000259" key="7">
    <source>
        <dbReference type="PROSITE" id="PS50600"/>
    </source>
</evidence>
<dbReference type="PANTHER" id="PTHR46896:SF1">
    <property type="entry name" value="SENTRIN-SPECIFIC PROTEASE 6"/>
    <property type="match status" value="1"/>
</dbReference>
<dbReference type="SUPFAM" id="SSF54001">
    <property type="entry name" value="Cysteine proteinases"/>
    <property type="match status" value="1"/>
</dbReference>
<dbReference type="Ensembl" id="ENSCAFT00845014565.1">
    <property type="protein sequence ID" value="ENSCAFP00845011283.1"/>
    <property type="gene ID" value="ENSCAFG00845008278.1"/>
</dbReference>
<keyword evidence="6" id="KW-1133">Transmembrane helix</keyword>
<dbReference type="FunFam" id="3.30.310.130:FF:000004">
    <property type="entry name" value="sentrin-specific protease 6 isoform X6"/>
    <property type="match status" value="1"/>
</dbReference>
<dbReference type="Gene3D" id="1.10.418.20">
    <property type="match status" value="1"/>
</dbReference>
<dbReference type="FunFam" id="1.10.418.20:FF:000010">
    <property type="entry name" value="sentrin-specific protease 6 isoform X2"/>
    <property type="match status" value="1"/>
</dbReference>
<dbReference type="GO" id="GO:0008234">
    <property type="term" value="F:cysteine-type peptidase activity"/>
    <property type="evidence" value="ECO:0007669"/>
    <property type="project" value="InterPro"/>
</dbReference>
<keyword evidence="4" id="KW-0833">Ubl conjugation pathway</keyword>
<dbReference type="InterPro" id="IPR038765">
    <property type="entry name" value="Papain-like_cys_pep_sf"/>
</dbReference>
<feature type="domain" description="Ubiquitin-like protease family profile" evidence="7">
    <location>
        <begin position="157"/>
        <end position="400"/>
    </location>
</feature>
<evidence type="ECO:0000256" key="6">
    <source>
        <dbReference type="SAM" id="Phobius"/>
    </source>
</evidence>
<evidence type="ECO:0000256" key="5">
    <source>
        <dbReference type="ARBA" id="ARBA00022801"/>
    </source>
</evidence>
<dbReference type="Pfam" id="PF02902">
    <property type="entry name" value="Peptidase_C48"/>
    <property type="match status" value="1"/>
</dbReference>
<dbReference type="InterPro" id="IPR051947">
    <property type="entry name" value="Sentrin-specific_protease"/>
</dbReference>
<evidence type="ECO:0000256" key="1">
    <source>
        <dbReference type="ARBA" id="ARBA00005234"/>
    </source>
</evidence>
<dbReference type="Proteomes" id="UP000805418">
    <property type="component" value="Chromosome 12"/>
</dbReference>
<evidence type="ECO:0000313" key="9">
    <source>
        <dbReference type="Proteomes" id="UP000805418"/>
    </source>
</evidence>
<dbReference type="AlphaFoldDB" id="A0A8I3N564"/>
<dbReference type="GeneTree" id="ENSGT00940000155724"/>
<reference evidence="8" key="1">
    <citation type="submission" date="2020-03" db="EMBL/GenBank/DDBJ databases">
        <title>Long-read based genome assembly of a Labrador retriever dog.</title>
        <authorList>
            <person name="Eory L."/>
            <person name="Zhang W."/>
            <person name="Schoenebeck J."/>
        </authorList>
    </citation>
    <scope>NUCLEOTIDE SEQUENCE [LARGE SCALE GENOMIC DNA]</scope>
    <source>
        <strain evidence="8">Labrador retriever</strain>
    </source>
</reference>
<reference evidence="8" key="3">
    <citation type="submission" date="2025-09" db="UniProtKB">
        <authorList>
            <consortium name="Ensembl"/>
        </authorList>
    </citation>
    <scope>IDENTIFICATION</scope>
    <source>
        <strain evidence="8">Boxer</strain>
    </source>
</reference>
<keyword evidence="6" id="KW-0812">Transmembrane</keyword>
<evidence type="ECO:0000313" key="8">
    <source>
        <dbReference type="Ensembl" id="ENSCAFP00845011283.1"/>
    </source>
</evidence>
<accession>A0A8I3N564</accession>
<keyword evidence="5" id="KW-0378">Hydrolase</keyword>
<feature type="transmembrane region" description="Helical" evidence="6">
    <location>
        <begin position="12"/>
        <end position="30"/>
    </location>
</feature>
<keyword evidence="2" id="KW-0597">Phosphoprotein</keyword>
<sequence length="400" mass="45960">MISLEITSCYSFPVSVYLFLFFLLKLLFFFSDLEEQYIILIFQNGLDPQANMVFESIITDIGIKNNVSNFFAKIPFEEANSRLVACTRTYEESIKGSCVQKENKIKNVSLESKIQLKNKQEFQFFDDDEETGENHTIFMGPVEKLIVYPPPPAKGGISVTNEDLHCLSEGEFLNDVIIDFYLKYLVLEKLKKEEADRIHIFSSFFYKRLNQRERRNLHETTNLSIQQKRHGRKDFIFVPLNEAAHWFLAVVCFPGLEKPKYEPNPHYHENKELQKCSSVEDSCISSPSASEMDSCSQNSSAKPVIKKMLNRKHCVAGIDSSAEQEESDPHYRRNTGSVKCSLKKVNQTASENEESNKGESTCQKVVDRTKSENGLQNEYLNSMHHTGMFLNVSKESRNSE</sequence>
<dbReference type="PROSITE" id="PS50600">
    <property type="entry name" value="ULP_PROTEASE"/>
    <property type="match status" value="1"/>
</dbReference>
<protein>
    <recommendedName>
        <fullName evidence="7">Ubiquitin-like protease family profile domain-containing protein</fullName>
    </recommendedName>
</protein>